<dbReference type="OrthoDB" id="5839at2759"/>
<sequence>MSRRIGCIQIVMGPAGSGKTTYCQAMQQHFPTARIANLDPAAEDDSLPYEPSVDVRELISVPEVMEELQLGPNGALLYCMEYLLEHLEDWLRDELDALEDEEGYLILDCPGQIELYTHVPIMRQILDRMQQWGYGPSMVAVFCIDSAFCIDASKFLSGTLLSLSAMVALELPHVTILTKCDLMDEREVERILEYGSAQAIWDREQDRQTLLRRTDWNYNLDDVVVVVDPEPNATTVSPEEKERIQLLEDRRLKRERLTQSISQVLDDWQMVSFVPLNIRDEESLDHVFSLVNHAVQYGEDLEVKEPPHDFDDDDDGPM</sequence>
<dbReference type="Gene3D" id="3.40.50.300">
    <property type="entry name" value="P-loop containing nucleotide triphosphate hydrolases"/>
    <property type="match status" value="1"/>
</dbReference>
<keyword evidence="4 6" id="KW-0378">Hydrolase</keyword>
<accession>A0A1Z5KFR4</accession>
<dbReference type="InterPro" id="IPR027417">
    <property type="entry name" value="P-loop_NTPase"/>
</dbReference>
<dbReference type="PANTHER" id="PTHR21231:SF7">
    <property type="entry name" value="GPN-LOOP GTPASE 3"/>
    <property type="match status" value="1"/>
</dbReference>
<comment type="function">
    <text evidence="6">Small GTPase required for proper nuclear import of RNA polymerase II and III (RNAPII and RNAPIII). May act at an RNAP assembly step prior to nuclear import.</text>
</comment>
<reference evidence="7 8" key="1">
    <citation type="journal article" date="2015" name="Plant Cell">
        <title>Oil accumulation by the oleaginous diatom Fistulifera solaris as revealed by the genome and transcriptome.</title>
        <authorList>
            <person name="Tanaka T."/>
            <person name="Maeda Y."/>
            <person name="Veluchamy A."/>
            <person name="Tanaka M."/>
            <person name="Abida H."/>
            <person name="Marechal E."/>
            <person name="Bowler C."/>
            <person name="Muto M."/>
            <person name="Sunaga Y."/>
            <person name="Tanaka M."/>
            <person name="Yoshino T."/>
            <person name="Taniguchi T."/>
            <person name="Fukuda Y."/>
            <person name="Nemoto M."/>
            <person name="Matsumoto M."/>
            <person name="Wong P.S."/>
            <person name="Aburatani S."/>
            <person name="Fujibuchi W."/>
        </authorList>
    </citation>
    <scope>NUCLEOTIDE SEQUENCE [LARGE SCALE GENOMIC DNA]</scope>
    <source>
        <strain evidence="7 8">JPCC DA0580</strain>
    </source>
</reference>
<evidence type="ECO:0000256" key="3">
    <source>
        <dbReference type="ARBA" id="ARBA00022741"/>
    </source>
</evidence>
<comment type="caution">
    <text evidence="7">The sequence shown here is derived from an EMBL/GenBank/DDBJ whole genome shotgun (WGS) entry which is preliminary data.</text>
</comment>
<evidence type="ECO:0000256" key="5">
    <source>
        <dbReference type="ARBA" id="ARBA00023134"/>
    </source>
</evidence>
<evidence type="ECO:0000313" key="7">
    <source>
        <dbReference type="EMBL" id="GAX24911.1"/>
    </source>
</evidence>
<organism evidence="7 8">
    <name type="scientific">Fistulifera solaris</name>
    <name type="common">Oleaginous diatom</name>
    <dbReference type="NCBI Taxonomy" id="1519565"/>
    <lineage>
        <taxon>Eukaryota</taxon>
        <taxon>Sar</taxon>
        <taxon>Stramenopiles</taxon>
        <taxon>Ochrophyta</taxon>
        <taxon>Bacillariophyta</taxon>
        <taxon>Bacillariophyceae</taxon>
        <taxon>Bacillariophycidae</taxon>
        <taxon>Naviculales</taxon>
        <taxon>Naviculaceae</taxon>
        <taxon>Fistulifera</taxon>
    </lineage>
</organism>
<gene>
    <name evidence="7" type="ORF">FisN_2Lh185</name>
</gene>
<keyword evidence="5 6" id="KW-0342">GTP-binding</keyword>
<dbReference type="InParanoid" id="A0A1Z5KFR4"/>
<dbReference type="InterPro" id="IPR004130">
    <property type="entry name" value="Gpn"/>
</dbReference>
<keyword evidence="8" id="KW-1185">Reference proteome</keyword>
<comment type="subunit">
    <text evidence="6">Binds to RNA polymerase II (RNAPII).</text>
</comment>
<dbReference type="AlphaFoldDB" id="A0A1Z5KFR4"/>
<dbReference type="EMBL" id="BDSP01000218">
    <property type="protein sequence ID" value="GAX24911.1"/>
    <property type="molecule type" value="Genomic_DNA"/>
</dbReference>
<evidence type="ECO:0000256" key="1">
    <source>
        <dbReference type="ARBA" id="ARBA00005290"/>
    </source>
</evidence>
<evidence type="ECO:0000313" key="8">
    <source>
        <dbReference type="Proteomes" id="UP000198406"/>
    </source>
</evidence>
<comment type="similarity">
    <text evidence="1 6">Belongs to the GPN-loop GTPase family.</text>
</comment>
<name>A0A1Z5KFR4_FISSO</name>
<protein>
    <recommendedName>
        <fullName evidence="2 6">GPN-loop GTPase 3</fullName>
    </recommendedName>
</protein>
<dbReference type="SUPFAM" id="SSF52540">
    <property type="entry name" value="P-loop containing nucleoside triphosphate hydrolases"/>
    <property type="match status" value="1"/>
</dbReference>
<proteinExistence type="inferred from homology"/>
<evidence type="ECO:0000256" key="4">
    <source>
        <dbReference type="ARBA" id="ARBA00022801"/>
    </source>
</evidence>
<keyword evidence="3 6" id="KW-0547">Nucleotide-binding</keyword>
<dbReference type="CDD" id="cd17872">
    <property type="entry name" value="GPN3"/>
    <property type="match status" value="1"/>
</dbReference>
<evidence type="ECO:0000256" key="2">
    <source>
        <dbReference type="ARBA" id="ARBA00014587"/>
    </source>
</evidence>
<dbReference type="InterPro" id="IPR030228">
    <property type="entry name" value="Gpn3"/>
</dbReference>
<dbReference type="Pfam" id="PF03029">
    <property type="entry name" value="ATP_bind_1"/>
    <property type="match status" value="1"/>
</dbReference>
<dbReference type="PANTHER" id="PTHR21231">
    <property type="entry name" value="XPA-BINDING PROTEIN 1-RELATED"/>
    <property type="match status" value="1"/>
</dbReference>
<evidence type="ECO:0000256" key="6">
    <source>
        <dbReference type="RuleBase" id="RU365059"/>
    </source>
</evidence>
<dbReference type="GO" id="GO:0003924">
    <property type="term" value="F:GTPase activity"/>
    <property type="evidence" value="ECO:0007669"/>
    <property type="project" value="TreeGrafter"/>
</dbReference>
<dbReference type="GO" id="GO:0005525">
    <property type="term" value="F:GTP binding"/>
    <property type="evidence" value="ECO:0007669"/>
    <property type="project" value="UniProtKB-KW"/>
</dbReference>
<dbReference type="Proteomes" id="UP000198406">
    <property type="component" value="Unassembled WGS sequence"/>
</dbReference>